<comment type="caution">
    <text evidence="2">The sequence shown here is derived from an EMBL/GenBank/DDBJ whole genome shotgun (WGS) entry which is preliminary data.</text>
</comment>
<proteinExistence type="predicted"/>
<reference evidence="2" key="1">
    <citation type="journal article" date="2013" name="Environ. Microbiol.">
        <title>Microbiota from the distal guts of lean and obese adolescents exhibit partial functional redundancy besides clear differences in community structure.</title>
        <authorList>
            <person name="Ferrer M."/>
            <person name="Ruiz A."/>
            <person name="Lanza F."/>
            <person name="Haange S.B."/>
            <person name="Oberbach A."/>
            <person name="Till H."/>
            <person name="Bargiela R."/>
            <person name="Campoy C."/>
            <person name="Segura M.T."/>
            <person name="Richter M."/>
            <person name="von Bergen M."/>
            <person name="Seifert J."/>
            <person name="Suarez A."/>
        </authorList>
    </citation>
    <scope>NUCLEOTIDE SEQUENCE</scope>
</reference>
<feature type="compositionally biased region" description="Low complexity" evidence="1">
    <location>
        <begin position="73"/>
        <end position="90"/>
    </location>
</feature>
<evidence type="ECO:0000256" key="1">
    <source>
        <dbReference type="SAM" id="MobiDB-lite"/>
    </source>
</evidence>
<feature type="region of interest" description="Disordered" evidence="1">
    <location>
        <begin position="71"/>
        <end position="90"/>
    </location>
</feature>
<dbReference type="EMBL" id="AJWZ01004039">
    <property type="protein sequence ID" value="EKC66567.1"/>
    <property type="molecule type" value="Genomic_DNA"/>
</dbReference>
<dbReference type="AlphaFoldDB" id="K1T142"/>
<organism evidence="2">
    <name type="scientific">human gut metagenome</name>
    <dbReference type="NCBI Taxonomy" id="408170"/>
    <lineage>
        <taxon>unclassified sequences</taxon>
        <taxon>metagenomes</taxon>
        <taxon>organismal metagenomes</taxon>
    </lineage>
</organism>
<name>K1T142_9ZZZZ</name>
<sequence length="90" mass="10470">MNFLQRNLFTKLRADNFGIKEEMEPMTTFKKKKIAQMLKNVNDVPAGEVKMNNGFLNRRLSKIQEDERHAIDTSMLTESISEESSSWETT</sequence>
<evidence type="ECO:0000313" key="2">
    <source>
        <dbReference type="EMBL" id="EKC66567.1"/>
    </source>
</evidence>
<protein>
    <submittedName>
        <fullName evidence="2">Uncharacterized protein</fullName>
    </submittedName>
</protein>
<gene>
    <name evidence="2" type="ORF">OBE_05874</name>
</gene>
<accession>K1T142</accession>